<evidence type="ECO:0000256" key="6">
    <source>
        <dbReference type="SAM" id="Phobius"/>
    </source>
</evidence>
<dbReference type="OrthoDB" id="1932397at2759"/>
<accession>A0A0L9VL77</accession>
<reference evidence="7 10" key="3">
    <citation type="submission" date="2020-05" db="EMBL/GenBank/DDBJ databases">
        <title>Vigna angularis (adzuki bean) Var. LongXiaoDou No. 4 denovo assembly.</title>
        <authorList>
            <person name="Xiang H."/>
        </authorList>
    </citation>
    <scope>NUCLEOTIDE SEQUENCE [LARGE SCALE GENOMIC DNA]</scope>
    <source>
        <tissue evidence="7">Leaf</tissue>
    </source>
</reference>
<keyword evidence="3 6" id="KW-0812">Transmembrane</keyword>
<dbReference type="PANTHER" id="PTHR31113:SF5">
    <property type="entry name" value="OS04G0405700 PROTEIN"/>
    <property type="match status" value="1"/>
</dbReference>
<reference evidence="8" key="2">
    <citation type="submission" date="2015-02" db="EMBL/GenBank/DDBJ databases">
        <authorList>
            <person name="Chooi Y.-H."/>
        </authorList>
    </citation>
    <scope>NUCLEOTIDE SEQUENCE</scope>
    <source>
        <tissue evidence="8">Seedling</tissue>
    </source>
</reference>
<evidence type="ECO:0000256" key="3">
    <source>
        <dbReference type="ARBA" id="ARBA00022692"/>
    </source>
</evidence>
<evidence type="ECO:0000313" key="7">
    <source>
        <dbReference type="EMBL" id="KAG2384431.1"/>
    </source>
</evidence>
<dbReference type="Pfam" id="PF05055">
    <property type="entry name" value="DUF677"/>
    <property type="match status" value="1"/>
</dbReference>
<dbReference type="EMBL" id="JABFOF010000008">
    <property type="protein sequence ID" value="KAG2384431.1"/>
    <property type="molecule type" value="Genomic_DNA"/>
</dbReference>
<evidence type="ECO:0000256" key="1">
    <source>
        <dbReference type="ARBA" id="ARBA00004370"/>
    </source>
</evidence>
<dbReference type="EMBL" id="CM003380">
    <property type="protein sequence ID" value="KOM55821.1"/>
    <property type="molecule type" value="Genomic_DNA"/>
</dbReference>
<protein>
    <submittedName>
        <fullName evidence="7">UPF0496 protein</fullName>
    </submittedName>
</protein>
<organism evidence="8 9">
    <name type="scientific">Phaseolus angularis</name>
    <name type="common">Azuki bean</name>
    <name type="synonym">Vigna angularis</name>
    <dbReference type="NCBI Taxonomy" id="3914"/>
    <lineage>
        <taxon>Eukaryota</taxon>
        <taxon>Viridiplantae</taxon>
        <taxon>Streptophyta</taxon>
        <taxon>Embryophyta</taxon>
        <taxon>Tracheophyta</taxon>
        <taxon>Spermatophyta</taxon>
        <taxon>Magnoliopsida</taxon>
        <taxon>eudicotyledons</taxon>
        <taxon>Gunneridae</taxon>
        <taxon>Pentapetalae</taxon>
        <taxon>rosids</taxon>
        <taxon>fabids</taxon>
        <taxon>Fabales</taxon>
        <taxon>Fabaceae</taxon>
        <taxon>Papilionoideae</taxon>
        <taxon>50 kb inversion clade</taxon>
        <taxon>NPAAA clade</taxon>
        <taxon>indigoferoid/millettioid clade</taxon>
        <taxon>Phaseoleae</taxon>
        <taxon>Vigna</taxon>
    </lineage>
</organism>
<keyword evidence="5 6" id="KW-0472">Membrane</keyword>
<dbReference type="Gramene" id="KOM55821">
    <property type="protein sequence ID" value="KOM55821"/>
    <property type="gene ID" value="LR48_Vigan10g171300"/>
</dbReference>
<dbReference type="PANTHER" id="PTHR31113">
    <property type="entry name" value="UPF0496 PROTEIN 3-RELATED"/>
    <property type="match status" value="1"/>
</dbReference>
<dbReference type="Proteomes" id="UP000053144">
    <property type="component" value="Chromosome 10"/>
</dbReference>
<dbReference type="Proteomes" id="UP000743370">
    <property type="component" value="Unassembled WGS sequence"/>
</dbReference>
<evidence type="ECO:0000313" key="10">
    <source>
        <dbReference type="Proteomes" id="UP000743370"/>
    </source>
</evidence>
<dbReference type="OMA" id="NRDCVHQ"/>
<reference evidence="9" key="1">
    <citation type="journal article" date="2015" name="Proc. Natl. Acad. Sci. U.S.A.">
        <title>Genome sequencing of adzuki bean (Vigna angularis) provides insight into high starch and low fat accumulation and domestication.</title>
        <authorList>
            <person name="Yang K."/>
            <person name="Tian Z."/>
            <person name="Chen C."/>
            <person name="Luo L."/>
            <person name="Zhao B."/>
            <person name="Wang Z."/>
            <person name="Yu L."/>
            <person name="Li Y."/>
            <person name="Sun Y."/>
            <person name="Li W."/>
            <person name="Chen Y."/>
            <person name="Li Y."/>
            <person name="Zhang Y."/>
            <person name="Ai D."/>
            <person name="Zhao J."/>
            <person name="Shang C."/>
            <person name="Ma Y."/>
            <person name="Wu B."/>
            <person name="Wang M."/>
            <person name="Gao L."/>
            <person name="Sun D."/>
            <person name="Zhang P."/>
            <person name="Guo F."/>
            <person name="Wang W."/>
            <person name="Li Y."/>
            <person name="Wang J."/>
            <person name="Varshney R.K."/>
            <person name="Wang J."/>
            <person name="Ling H.Q."/>
            <person name="Wan P."/>
        </authorList>
    </citation>
    <scope>NUCLEOTIDE SEQUENCE</scope>
    <source>
        <strain evidence="9">cv. Jingnong 6</strain>
    </source>
</reference>
<dbReference type="STRING" id="3914.A0A0L9VL77"/>
<evidence type="ECO:0000313" key="8">
    <source>
        <dbReference type="EMBL" id="KOM55821.1"/>
    </source>
</evidence>
<sequence>MPSILKCFSFNSSPSSSTIQYPSQGNNNTISDEYHHALHTTSFSEIRSNVEAQAYHLKPTRERVQQALAHSNPESLTRLLSAFFEHTEAASDLCLNLHHSVLHARALHAPLLDLFRTLDPSHPSQNDCVRALDVFHPFHTLPNPIPDFHTFSAIRTDLSALKTTLDRRAARSLRNLRLSRRVLRGSAVCLVVVAAAVIVATVAAAVHAVVAIAGSGAGFALPVCASEKRELARLRQLHAAAKCAYVLSNDLGTIDALVSRLRAAVEGDKVLVSLGLERGNERYLVEEVIKQLWKSHQGFLHQVEDLEEHIFLCFYNINKARLLVHQEICSDSTSSSNS</sequence>
<evidence type="ECO:0000256" key="2">
    <source>
        <dbReference type="ARBA" id="ARBA00009074"/>
    </source>
</evidence>
<feature type="transmembrane region" description="Helical" evidence="6">
    <location>
        <begin position="182"/>
        <end position="200"/>
    </location>
</feature>
<keyword evidence="4 6" id="KW-1133">Transmembrane helix</keyword>
<dbReference type="AlphaFoldDB" id="A0A0L9VL77"/>
<evidence type="ECO:0000256" key="5">
    <source>
        <dbReference type="ARBA" id="ARBA00023136"/>
    </source>
</evidence>
<evidence type="ECO:0000313" key="9">
    <source>
        <dbReference type="Proteomes" id="UP000053144"/>
    </source>
</evidence>
<comment type="subcellular location">
    <subcellularLocation>
        <location evidence="1">Membrane</location>
    </subcellularLocation>
</comment>
<gene>
    <name evidence="7" type="ORF">HKW66_Vig0148050</name>
    <name evidence="8" type="ORF">LR48_Vigan10g171300</name>
</gene>
<name>A0A0L9VL77_PHAAN</name>
<proteinExistence type="inferred from homology"/>
<evidence type="ECO:0000256" key="4">
    <source>
        <dbReference type="ARBA" id="ARBA00022989"/>
    </source>
</evidence>
<dbReference type="GO" id="GO:0016020">
    <property type="term" value="C:membrane"/>
    <property type="evidence" value="ECO:0007669"/>
    <property type="project" value="UniProtKB-SubCell"/>
</dbReference>
<dbReference type="InterPro" id="IPR007749">
    <property type="entry name" value="DUF677"/>
</dbReference>
<comment type="similarity">
    <text evidence="2">Belongs to the UPF0496 family.</text>
</comment>
<dbReference type="KEGG" id="var:108344357"/>